<gene>
    <name evidence="1" type="ORF">METZ01_LOCUS432830</name>
</gene>
<dbReference type="EMBL" id="UINC01174051">
    <property type="protein sequence ID" value="SVD79976.1"/>
    <property type="molecule type" value="Genomic_DNA"/>
</dbReference>
<protein>
    <submittedName>
        <fullName evidence="1">Uncharacterized protein</fullName>
    </submittedName>
</protein>
<evidence type="ECO:0000313" key="1">
    <source>
        <dbReference type="EMBL" id="SVD79976.1"/>
    </source>
</evidence>
<sequence>MVIQEATNTIALIIITAINKCTITAKKKYFIYVSSYCTIGQI</sequence>
<name>A0A382Y9I7_9ZZZZ</name>
<organism evidence="1">
    <name type="scientific">marine metagenome</name>
    <dbReference type="NCBI Taxonomy" id="408172"/>
    <lineage>
        <taxon>unclassified sequences</taxon>
        <taxon>metagenomes</taxon>
        <taxon>ecological metagenomes</taxon>
    </lineage>
</organism>
<accession>A0A382Y9I7</accession>
<reference evidence="1" key="1">
    <citation type="submission" date="2018-05" db="EMBL/GenBank/DDBJ databases">
        <authorList>
            <person name="Lanie J.A."/>
            <person name="Ng W.-L."/>
            <person name="Kazmierczak K.M."/>
            <person name="Andrzejewski T.M."/>
            <person name="Davidsen T.M."/>
            <person name="Wayne K.J."/>
            <person name="Tettelin H."/>
            <person name="Glass J.I."/>
            <person name="Rusch D."/>
            <person name="Podicherti R."/>
            <person name="Tsui H.-C.T."/>
            <person name="Winkler M.E."/>
        </authorList>
    </citation>
    <scope>NUCLEOTIDE SEQUENCE</scope>
</reference>
<dbReference type="AlphaFoldDB" id="A0A382Y9I7"/>
<proteinExistence type="predicted"/>